<dbReference type="InterPro" id="IPR036236">
    <property type="entry name" value="Znf_C2H2_sf"/>
</dbReference>
<dbReference type="PANTHER" id="PTHR23235">
    <property type="entry name" value="KRUEPPEL-LIKE TRANSCRIPTION FACTOR"/>
    <property type="match status" value="1"/>
</dbReference>
<feature type="region of interest" description="Disordered" evidence="5">
    <location>
        <begin position="187"/>
        <end position="298"/>
    </location>
</feature>
<dbReference type="Proteomes" id="UP000308768">
    <property type="component" value="Unassembled WGS sequence"/>
</dbReference>
<keyword evidence="1" id="KW-0479">Metal-binding</keyword>
<dbReference type="FunFam" id="3.30.160.60:FF:002343">
    <property type="entry name" value="Zinc finger protein 33A"/>
    <property type="match status" value="1"/>
</dbReference>
<evidence type="ECO:0000259" key="6">
    <source>
        <dbReference type="PROSITE" id="PS50157"/>
    </source>
</evidence>
<feature type="region of interest" description="Disordered" evidence="5">
    <location>
        <begin position="23"/>
        <end position="143"/>
    </location>
</feature>
<reference evidence="7 8" key="1">
    <citation type="submission" date="2017-03" db="EMBL/GenBank/DDBJ databases">
        <title>Genomes of endolithic fungi from Antarctica.</title>
        <authorList>
            <person name="Coleine C."/>
            <person name="Masonjones S."/>
            <person name="Stajich J.E."/>
        </authorList>
    </citation>
    <scope>NUCLEOTIDE SEQUENCE [LARGE SCALE GENOMIC DNA]</scope>
    <source>
        <strain evidence="7 8">CCFEE 5187</strain>
    </source>
</reference>
<dbReference type="EMBL" id="NAJN01000093">
    <property type="protein sequence ID" value="TKA79575.1"/>
    <property type="molecule type" value="Genomic_DNA"/>
</dbReference>
<feature type="compositionally biased region" description="Polar residues" evidence="5">
    <location>
        <begin position="61"/>
        <end position="76"/>
    </location>
</feature>
<evidence type="ECO:0000256" key="4">
    <source>
        <dbReference type="PROSITE-ProRule" id="PRU00042"/>
    </source>
</evidence>
<gene>
    <name evidence="7" type="ORF">B0A49_03002</name>
</gene>
<keyword evidence="2 4" id="KW-0863">Zinc-finger</keyword>
<feature type="compositionally biased region" description="Low complexity" evidence="5">
    <location>
        <begin position="28"/>
        <end position="41"/>
    </location>
</feature>
<proteinExistence type="predicted"/>
<dbReference type="SUPFAM" id="SSF57667">
    <property type="entry name" value="beta-beta-alpha zinc fingers"/>
    <property type="match status" value="1"/>
</dbReference>
<evidence type="ECO:0000256" key="3">
    <source>
        <dbReference type="ARBA" id="ARBA00022833"/>
    </source>
</evidence>
<accession>A0A4U0XWT2</accession>
<dbReference type="GO" id="GO:0008270">
    <property type="term" value="F:zinc ion binding"/>
    <property type="evidence" value="ECO:0007669"/>
    <property type="project" value="UniProtKB-KW"/>
</dbReference>
<dbReference type="Pfam" id="PF00096">
    <property type="entry name" value="zf-C2H2"/>
    <property type="match status" value="1"/>
</dbReference>
<keyword evidence="3" id="KW-0862">Zinc</keyword>
<organism evidence="7 8">
    <name type="scientific">Cryomyces minteri</name>
    <dbReference type="NCBI Taxonomy" id="331657"/>
    <lineage>
        <taxon>Eukaryota</taxon>
        <taxon>Fungi</taxon>
        <taxon>Dikarya</taxon>
        <taxon>Ascomycota</taxon>
        <taxon>Pezizomycotina</taxon>
        <taxon>Dothideomycetes</taxon>
        <taxon>Dothideomycetes incertae sedis</taxon>
        <taxon>Cryomyces</taxon>
    </lineage>
</organism>
<dbReference type="Gene3D" id="3.30.160.60">
    <property type="entry name" value="Classic Zinc Finger"/>
    <property type="match status" value="1"/>
</dbReference>
<dbReference type="GO" id="GO:0000981">
    <property type="term" value="F:DNA-binding transcription factor activity, RNA polymerase II-specific"/>
    <property type="evidence" value="ECO:0007669"/>
    <property type="project" value="TreeGrafter"/>
</dbReference>
<evidence type="ECO:0000256" key="2">
    <source>
        <dbReference type="ARBA" id="ARBA00022771"/>
    </source>
</evidence>
<feature type="compositionally biased region" description="Polar residues" evidence="5">
    <location>
        <begin position="121"/>
        <end position="137"/>
    </location>
</feature>
<dbReference type="InterPro" id="IPR013087">
    <property type="entry name" value="Znf_C2H2_type"/>
</dbReference>
<dbReference type="STRING" id="331657.A0A4U0XWT2"/>
<dbReference type="PROSITE" id="PS50157">
    <property type="entry name" value="ZINC_FINGER_C2H2_2"/>
    <property type="match status" value="2"/>
</dbReference>
<dbReference type="OrthoDB" id="6365676at2759"/>
<feature type="compositionally biased region" description="Low complexity" evidence="5">
    <location>
        <begin position="249"/>
        <end position="265"/>
    </location>
</feature>
<name>A0A4U0XWT2_9PEZI</name>
<feature type="domain" description="C2H2-type" evidence="6">
    <location>
        <begin position="145"/>
        <end position="177"/>
    </location>
</feature>
<protein>
    <recommendedName>
        <fullName evidence="6">C2H2-type domain-containing protein</fullName>
    </recommendedName>
</protein>
<dbReference type="GO" id="GO:0000978">
    <property type="term" value="F:RNA polymerase II cis-regulatory region sequence-specific DNA binding"/>
    <property type="evidence" value="ECO:0007669"/>
    <property type="project" value="TreeGrafter"/>
</dbReference>
<evidence type="ECO:0000256" key="1">
    <source>
        <dbReference type="ARBA" id="ARBA00022723"/>
    </source>
</evidence>
<dbReference type="AlphaFoldDB" id="A0A4U0XWT2"/>
<comment type="caution">
    <text evidence="7">The sequence shown here is derived from an EMBL/GenBank/DDBJ whole genome shotgun (WGS) entry which is preliminary data.</text>
</comment>
<dbReference type="SMART" id="SM00355">
    <property type="entry name" value="ZnF_C2H2"/>
    <property type="match status" value="2"/>
</dbReference>
<sequence length="322" mass="34957">MDGKNSSGRKVSLLNDGQAAAVAAFQHSPSSSYSSTPCHSPQTPPLTRSDSGIPRSPSPITPNRDSSESLPHSQRIAQPYYLSSYAPGMDKPGSIYPPVPQATSIVPYPVAGPPQPVYPRASSSPTSERRLSGTSIKSAPKKNQYPCPMAKAFGCTDYFTTSGHAARHAKKHTGKKDAFCPECNKAFTRKDNMEQHRRTHQNGRSSTKAGEEPRAKKAKVQQPPRKSRPPPLQVEMPTVEQQGPMSGGPYYAAPVQPFPQPVVQDFDGRPQLYHTNYTNSFDYAPPPPSDTVPQYNYPSPGLSSGLDILSLAACDHKRKVES</sequence>
<keyword evidence="8" id="KW-1185">Reference proteome</keyword>
<dbReference type="PANTHER" id="PTHR23235:SF120">
    <property type="entry name" value="KRUPPEL-LIKE FACTOR 15"/>
    <property type="match status" value="1"/>
</dbReference>
<evidence type="ECO:0000313" key="8">
    <source>
        <dbReference type="Proteomes" id="UP000308768"/>
    </source>
</evidence>
<feature type="domain" description="C2H2-type" evidence="6">
    <location>
        <begin position="178"/>
        <end position="205"/>
    </location>
</feature>
<evidence type="ECO:0000313" key="7">
    <source>
        <dbReference type="EMBL" id="TKA79575.1"/>
    </source>
</evidence>
<evidence type="ECO:0000256" key="5">
    <source>
        <dbReference type="SAM" id="MobiDB-lite"/>
    </source>
</evidence>
<dbReference type="PROSITE" id="PS00028">
    <property type="entry name" value="ZINC_FINGER_C2H2_1"/>
    <property type="match status" value="1"/>
</dbReference>